<dbReference type="InterPro" id="IPR025314">
    <property type="entry name" value="DUF4219"/>
</dbReference>
<feature type="domain" description="DUF4219" evidence="1">
    <location>
        <begin position="15"/>
        <end position="37"/>
    </location>
</feature>
<accession>A0A438FW67</accession>
<evidence type="ECO:0000313" key="4">
    <source>
        <dbReference type="Proteomes" id="UP000288805"/>
    </source>
</evidence>
<comment type="caution">
    <text evidence="3">The sequence shown here is derived from an EMBL/GenBank/DDBJ whole genome shotgun (WGS) entry which is preliminary data.</text>
</comment>
<evidence type="ECO:0000259" key="1">
    <source>
        <dbReference type="Pfam" id="PF13961"/>
    </source>
</evidence>
<reference evidence="3 4" key="1">
    <citation type="journal article" date="2018" name="PLoS Genet.">
        <title>Population sequencing reveals clonal diversity and ancestral inbreeding in the grapevine cultivar Chardonnay.</title>
        <authorList>
            <person name="Roach M.J."/>
            <person name="Johnson D.L."/>
            <person name="Bohlmann J."/>
            <person name="van Vuuren H.J."/>
            <person name="Jones S.J."/>
            <person name="Pretorius I.S."/>
            <person name="Schmidt S.A."/>
            <person name="Borneman A.R."/>
        </authorList>
    </citation>
    <scope>NUCLEOTIDE SEQUENCE [LARGE SCALE GENOMIC DNA]</scope>
    <source>
        <strain evidence="4">cv. Chardonnay</strain>
        <tissue evidence="3">Leaf</tissue>
    </source>
</reference>
<feature type="domain" description="Retrovirus-related Pol polyprotein from transposon TNT 1-94-like beta-barrel" evidence="2">
    <location>
        <begin position="165"/>
        <end position="214"/>
    </location>
</feature>
<evidence type="ECO:0000259" key="2">
    <source>
        <dbReference type="Pfam" id="PF22936"/>
    </source>
</evidence>
<organism evidence="3 4">
    <name type="scientific">Vitis vinifera</name>
    <name type="common">Grape</name>
    <dbReference type="NCBI Taxonomy" id="29760"/>
    <lineage>
        <taxon>Eukaryota</taxon>
        <taxon>Viridiplantae</taxon>
        <taxon>Streptophyta</taxon>
        <taxon>Embryophyta</taxon>
        <taxon>Tracheophyta</taxon>
        <taxon>Spermatophyta</taxon>
        <taxon>Magnoliopsida</taxon>
        <taxon>eudicotyledons</taxon>
        <taxon>Gunneridae</taxon>
        <taxon>Pentapetalae</taxon>
        <taxon>rosids</taxon>
        <taxon>Vitales</taxon>
        <taxon>Vitaceae</taxon>
        <taxon>Viteae</taxon>
        <taxon>Vitis</taxon>
    </lineage>
</organism>
<dbReference type="Pfam" id="PF13961">
    <property type="entry name" value="DUF4219"/>
    <property type="match status" value="1"/>
</dbReference>
<sequence>MEGDSSFSAMAPPVFNGDNYTIWVVRMEAYLDVVDLWGLLKMTMTFLRYQTTQRWLKSRITWKGKLESPRQKLAYLHQSNKNKAGSSKGKYPPCKHCDRTGHSPFKRWKRPDAKCNKCNQLGHEAIICKNQNQQQDADAQIANEDESDHLFVATCFSGSISSDSWLIDSGCTNHMTHDKELFKELKPTRIARVRIGHGGHILAKGIGTVSMATHLEMVEGIPEFEVISTSYQACQYGKQSRLPFPTTTWRASNKLQLIHTDVGGPQRTPSLKGLGIWLLIGKVPLGDSTPLSPTKVSTD</sequence>
<proteinExistence type="predicted"/>
<evidence type="ECO:0000313" key="3">
    <source>
        <dbReference type="EMBL" id="RVW64201.1"/>
    </source>
</evidence>
<dbReference type="AlphaFoldDB" id="A0A438FW67"/>
<dbReference type="Pfam" id="PF22936">
    <property type="entry name" value="Pol_BBD"/>
    <property type="match status" value="1"/>
</dbReference>
<name>A0A438FW67_VITVI</name>
<dbReference type="EMBL" id="QGNW01000724">
    <property type="protein sequence ID" value="RVW64201.1"/>
    <property type="molecule type" value="Genomic_DNA"/>
</dbReference>
<dbReference type="InterPro" id="IPR054722">
    <property type="entry name" value="PolX-like_BBD"/>
</dbReference>
<protein>
    <submittedName>
        <fullName evidence="3">Uncharacterized protein</fullName>
    </submittedName>
</protein>
<gene>
    <name evidence="3" type="ORF">CK203_046368</name>
</gene>
<dbReference type="Proteomes" id="UP000288805">
    <property type="component" value="Unassembled WGS sequence"/>
</dbReference>